<reference evidence="11" key="2">
    <citation type="submission" date="2020-11" db="EMBL/GenBank/DDBJ databases">
        <authorList>
            <person name="McCartney M.A."/>
            <person name="Auch B."/>
            <person name="Kono T."/>
            <person name="Mallez S."/>
            <person name="Becker A."/>
            <person name="Gohl D.M."/>
            <person name="Silverstein K.A.T."/>
            <person name="Koren S."/>
            <person name="Bechman K.B."/>
            <person name="Herman A."/>
            <person name="Abrahante J.E."/>
            <person name="Garbe J."/>
        </authorList>
    </citation>
    <scope>NUCLEOTIDE SEQUENCE</scope>
    <source>
        <strain evidence="11">Duluth1</strain>
        <tissue evidence="11">Whole animal</tissue>
    </source>
</reference>
<dbReference type="CDD" id="cd00637">
    <property type="entry name" value="7tm_classA_rhodopsin-like"/>
    <property type="match status" value="1"/>
</dbReference>
<evidence type="ECO:0000313" key="11">
    <source>
        <dbReference type="EMBL" id="KAH3788535.1"/>
    </source>
</evidence>
<dbReference type="InterPro" id="IPR000276">
    <property type="entry name" value="GPCR_Rhodpsn"/>
</dbReference>
<gene>
    <name evidence="11" type="ORF">DPMN_166680</name>
</gene>
<feature type="domain" description="G-protein coupled receptors family 1 profile" evidence="10">
    <location>
        <begin position="33"/>
        <end position="415"/>
    </location>
</feature>
<dbReference type="Pfam" id="PF00001">
    <property type="entry name" value="7tm_1"/>
    <property type="match status" value="1"/>
</dbReference>
<dbReference type="GO" id="GO:0016020">
    <property type="term" value="C:membrane"/>
    <property type="evidence" value="ECO:0007669"/>
    <property type="project" value="UniProtKB-SubCell"/>
</dbReference>
<feature type="transmembrane region" description="Helical" evidence="9">
    <location>
        <begin position="54"/>
        <end position="81"/>
    </location>
</feature>
<evidence type="ECO:0000313" key="12">
    <source>
        <dbReference type="Proteomes" id="UP000828390"/>
    </source>
</evidence>
<feature type="transmembrane region" description="Helical" evidence="9">
    <location>
        <begin position="93"/>
        <end position="112"/>
    </location>
</feature>
<sequence length="439" mass="51184">MNITAEDLNRDMVAAITWVSAYVAVEMCVGFFGNVIIIYVFFFRYPSCNFRHFVLCLAFMDIISVFTTMPGEIITQLYWYVYPQIEALCKIKSFFNMFTVTGQALCLCVIAYDRYRKLCHLHGWQIRTRHALRICFVICIASAIMSSPVPALWGINTYIDDEYNVEVSVCEKDDMFDDTDMHTLFMSAELVIIPWILLTTVILYILLFKKFLQTRTYTCRHDCPPIIEIIPDNSRDTPSRSPNGITSDMDTELSRESLVSKTPVNGKHENNDVLKQRQSVSSNNNSFTQLENTLSNPCRTIDDVNTNQSDKRHSIEQSIDIIFRRKSCSTECLKTNNTHACNNKLYHALRMRRKTKITLTLSIVFTFTVVLYLILLSIVARDKHILRTLSNKHKALLFFGLRFVFINHVINPFVYWFLDMQFRKSLRKTMKALWCHRWC</sequence>
<comment type="subcellular location">
    <subcellularLocation>
        <location evidence="1">Membrane</location>
        <topology evidence="1">Multi-pass membrane protein</topology>
    </subcellularLocation>
</comment>
<feature type="transmembrane region" description="Helical" evidence="9">
    <location>
        <begin position="20"/>
        <end position="42"/>
    </location>
</feature>
<evidence type="ECO:0000256" key="4">
    <source>
        <dbReference type="ARBA" id="ARBA00023040"/>
    </source>
</evidence>
<keyword evidence="5 9" id="KW-0472">Membrane</keyword>
<evidence type="ECO:0000256" key="2">
    <source>
        <dbReference type="ARBA" id="ARBA00022692"/>
    </source>
</evidence>
<dbReference type="PRINTS" id="PR00237">
    <property type="entry name" value="GPCRRHODOPSN"/>
</dbReference>
<dbReference type="SUPFAM" id="SSF81321">
    <property type="entry name" value="Family A G protein-coupled receptor-like"/>
    <property type="match status" value="1"/>
</dbReference>
<proteinExistence type="predicted"/>
<organism evidence="11 12">
    <name type="scientific">Dreissena polymorpha</name>
    <name type="common">Zebra mussel</name>
    <name type="synonym">Mytilus polymorpha</name>
    <dbReference type="NCBI Taxonomy" id="45954"/>
    <lineage>
        <taxon>Eukaryota</taxon>
        <taxon>Metazoa</taxon>
        <taxon>Spiralia</taxon>
        <taxon>Lophotrochozoa</taxon>
        <taxon>Mollusca</taxon>
        <taxon>Bivalvia</taxon>
        <taxon>Autobranchia</taxon>
        <taxon>Heteroconchia</taxon>
        <taxon>Euheterodonta</taxon>
        <taxon>Imparidentia</taxon>
        <taxon>Neoheterodontei</taxon>
        <taxon>Myida</taxon>
        <taxon>Dreissenoidea</taxon>
        <taxon>Dreissenidae</taxon>
        <taxon>Dreissena</taxon>
    </lineage>
</organism>
<evidence type="ECO:0000256" key="8">
    <source>
        <dbReference type="SAM" id="MobiDB-lite"/>
    </source>
</evidence>
<feature type="transmembrane region" description="Helical" evidence="9">
    <location>
        <begin position="357"/>
        <end position="380"/>
    </location>
</feature>
<keyword evidence="6" id="KW-0675">Receptor</keyword>
<reference evidence="11" key="1">
    <citation type="journal article" date="2019" name="bioRxiv">
        <title>The Genome of the Zebra Mussel, Dreissena polymorpha: A Resource for Invasive Species Research.</title>
        <authorList>
            <person name="McCartney M.A."/>
            <person name="Auch B."/>
            <person name="Kono T."/>
            <person name="Mallez S."/>
            <person name="Zhang Y."/>
            <person name="Obille A."/>
            <person name="Becker A."/>
            <person name="Abrahante J.E."/>
            <person name="Garbe J."/>
            <person name="Badalamenti J.P."/>
            <person name="Herman A."/>
            <person name="Mangelson H."/>
            <person name="Liachko I."/>
            <person name="Sullivan S."/>
            <person name="Sone E.D."/>
            <person name="Koren S."/>
            <person name="Silverstein K.A.T."/>
            <person name="Beckman K.B."/>
            <person name="Gohl D.M."/>
        </authorList>
    </citation>
    <scope>NUCLEOTIDE SEQUENCE</scope>
    <source>
        <strain evidence="11">Duluth1</strain>
        <tissue evidence="11">Whole animal</tissue>
    </source>
</reference>
<dbReference type="Gene3D" id="1.20.1070.10">
    <property type="entry name" value="Rhodopsin 7-helix transmembrane proteins"/>
    <property type="match status" value="1"/>
</dbReference>
<dbReference type="AlphaFoldDB" id="A0A9D4F2J6"/>
<accession>A0A9D4F2J6</accession>
<dbReference type="GO" id="GO:0004930">
    <property type="term" value="F:G protein-coupled receptor activity"/>
    <property type="evidence" value="ECO:0007669"/>
    <property type="project" value="UniProtKB-KW"/>
</dbReference>
<feature type="region of interest" description="Disordered" evidence="8">
    <location>
        <begin position="230"/>
        <end position="252"/>
    </location>
</feature>
<evidence type="ECO:0000256" key="6">
    <source>
        <dbReference type="ARBA" id="ARBA00023170"/>
    </source>
</evidence>
<evidence type="ECO:0000256" key="7">
    <source>
        <dbReference type="ARBA" id="ARBA00023224"/>
    </source>
</evidence>
<evidence type="ECO:0000256" key="5">
    <source>
        <dbReference type="ARBA" id="ARBA00023136"/>
    </source>
</evidence>
<dbReference type="InterPro" id="IPR017452">
    <property type="entry name" value="GPCR_Rhodpsn_7TM"/>
</dbReference>
<evidence type="ECO:0000259" key="10">
    <source>
        <dbReference type="PROSITE" id="PS50262"/>
    </source>
</evidence>
<comment type="caution">
    <text evidence="11">The sequence shown here is derived from an EMBL/GenBank/DDBJ whole genome shotgun (WGS) entry which is preliminary data.</text>
</comment>
<evidence type="ECO:0000256" key="1">
    <source>
        <dbReference type="ARBA" id="ARBA00004141"/>
    </source>
</evidence>
<dbReference type="PROSITE" id="PS50262">
    <property type="entry name" value="G_PROTEIN_RECEP_F1_2"/>
    <property type="match status" value="1"/>
</dbReference>
<feature type="transmembrane region" description="Helical" evidence="9">
    <location>
        <begin position="395"/>
        <end position="418"/>
    </location>
</feature>
<evidence type="ECO:0000256" key="3">
    <source>
        <dbReference type="ARBA" id="ARBA00022989"/>
    </source>
</evidence>
<dbReference type="Proteomes" id="UP000828390">
    <property type="component" value="Unassembled WGS sequence"/>
</dbReference>
<feature type="transmembrane region" description="Helical" evidence="9">
    <location>
        <begin position="132"/>
        <end position="155"/>
    </location>
</feature>
<feature type="compositionally biased region" description="Polar residues" evidence="8">
    <location>
        <begin position="239"/>
        <end position="248"/>
    </location>
</feature>
<keyword evidence="4" id="KW-0297">G-protein coupled receptor</keyword>
<dbReference type="EMBL" id="JAIWYP010000008">
    <property type="protein sequence ID" value="KAH3788535.1"/>
    <property type="molecule type" value="Genomic_DNA"/>
</dbReference>
<dbReference type="PANTHER" id="PTHR24238">
    <property type="entry name" value="G-PROTEIN COUPLED RECEPTOR"/>
    <property type="match status" value="1"/>
</dbReference>
<evidence type="ECO:0000256" key="9">
    <source>
        <dbReference type="SAM" id="Phobius"/>
    </source>
</evidence>
<protein>
    <recommendedName>
        <fullName evidence="10">G-protein coupled receptors family 1 profile domain-containing protein</fullName>
    </recommendedName>
</protein>
<feature type="transmembrane region" description="Helical" evidence="9">
    <location>
        <begin position="184"/>
        <end position="207"/>
    </location>
</feature>
<dbReference type="PANTHER" id="PTHR24238:SF47">
    <property type="entry name" value="ECDYSTEROIDS_DOPAMINE RECEPTOR-RELATED"/>
    <property type="match status" value="1"/>
</dbReference>
<keyword evidence="2 9" id="KW-0812">Transmembrane</keyword>
<keyword evidence="12" id="KW-1185">Reference proteome</keyword>
<keyword evidence="7" id="KW-0807">Transducer</keyword>
<name>A0A9D4F2J6_DREPO</name>
<keyword evidence="3 9" id="KW-1133">Transmembrane helix</keyword>